<proteinExistence type="predicted"/>
<feature type="domain" description="Methylamine utilisation protein MauE" evidence="6">
    <location>
        <begin position="12"/>
        <end position="129"/>
    </location>
</feature>
<keyword evidence="3" id="KW-1133">Transmembrane helix</keyword>
<evidence type="ECO:0000259" key="6">
    <source>
        <dbReference type="Pfam" id="PF07291"/>
    </source>
</evidence>
<evidence type="ECO:0000256" key="2">
    <source>
        <dbReference type="ARBA" id="ARBA00022692"/>
    </source>
</evidence>
<sequence>MLDVVRESQLPVLAVMLLLGAAAKLADRSPRGQGPAVLLPVRWRRVATPVQGTAEAVIALALIGAAGAVGGAARIAAAVLFAGGVAALAALRRTAPETGCGCFGGLSTTPVDWRSIARSALLGAAALATVGLPTTAVGVVSGATPGHAAVIAVEALLIGALSPELVELARRATRRVPCAVREVPVKRTLSRLRASDVWRANTAVVTRAEPVDVWRQGCWRFALFTGHRNGRVVDVVFGVPLEGRHPAVRAVITAPDTGAVLSVLGGPADTGRRGGAGGSGVKVSLPSDGWQVGGTRKQGRGTAADSQVPTST</sequence>
<dbReference type="Pfam" id="PF07291">
    <property type="entry name" value="MauE"/>
    <property type="match status" value="1"/>
</dbReference>
<accession>A0A4P6Q768</accession>
<keyword evidence="2" id="KW-0812">Transmembrane</keyword>
<dbReference type="RefSeq" id="WP_207391387.1">
    <property type="nucleotide sequence ID" value="NZ_CP036455.1"/>
</dbReference>
<gene>
    <name evidence="7" type="ORF">EKD16_23985</name>
</gene>
<keyword evidence="8" id="KW-1185">Reference proteome</keyword>
<dbReference type="InterPro" id="IPR009908">
    <property type="entry name" value="Methylamine_util_MauE"/>
</dbReference>
<comment type="subcellular location">
    <subcellularLocation>
        <location evidence="1">Membrane</location>
        <topology evidence="1">Multi-pass membrane protein</topology>
    </subcellularLocation>
</comment>
<feature type="region of interest" description="Disordered" evidence="5">
    <location>
        <begin position="266"/>
        <end position="312"/>
    </location>
</feature>
<dbReference type="AlphaFoldDB" id="A0A4P6Q768"/>
<evidence type="ECO:0000256" key="4">
    <source>
        <dbReference type="ARBA" id="ARBA00023136"/>
    </source>
</evidence>
<evidence type="ECO:0000313" key="8">
    <source>
        <dbReference type="Proteomes" id="UP000292235"/>
    </source>
</evidence>
<dbReference type="GO" id="GO:0016020">
    <property type="term" value="C:membrane"/>
    <property type="evidence" value="ECO:0007669"/>
    <property type="project" value="UniProtKB-SubCell"/>
</dbReference>
<dbReference type="GO" id="GO:0030416">
    <property type="term" value="P:methylamine metabolic process"/>
    <property type="evidence" value="ECO:0007669"/>
    <property type="project" value="InterPro"/>
</dbReference>
<evidence type="ECO:0000256" key="1">
    <source>
        <dbReference type="ARBA" id="ARBA00004141"/>
    </source>
</evidence>
<name>A0A4P6Q768_9ACTN</name>
<evidence type="ECO:0000256" key="3">
    <source>
        <dbReference type="ARBA" id="ARBA00022989"/>
    </source>
</evidence>
<evidence type="ECO:0000256" key="5">
    <source>
        <dbReference type="SAM" id="MobiDB-lite"/>
    </source>
</evidence>
<keyword evidence="4" id="KW-0472">Membrane</keyword>
<organism evidence="7 8">
    <name type="scientific">Streptomonospora litoralis</name>
    <dbReference type="NCBI Taxonomy" id="2498135"/>
    <lineage>
        <taxon>Bacteria</taxon>
        <taxon>Bacillati</taxon>
        <taxon>Actinomycetota</taxon>
        <taxon>Actinomycetes</taxon>
        <taxon>Streptosporangiales</taxon>
        <taxon>Nocardiopsidaceae</taxon>
        <taxon>Streptomonospora</taxon>
    </lineage>
</organism>
<evidence type="ECO:0000313" key="7">
    <source>
        <dbReference type="EMBL" id="QBI56543.1"/>
    </source>
</evidence>
<reference evidence="7 8" key="1">
    <citation type="submission" date="2019-02" db="EMBL/GenBank/DDBJ databases">
        <authorList>
            <person name="Khodamoradi S."/>
            <person name="Hahnke R.L."/>
            <person name="Kaempfer P."/>
            <person name="Schumann P."/>
            <person name="Rohde M."/>
            <person name="Steinert M."/>
            <person name="Luzhetskyy A."/>
            <person name="Wink J."/>
            <person name="Ruckert C."/>
        </authorList>
    </citation>
    <scope>NUCLEOTIDE SEQUENCE [LARGE SCALE GENOMIC DNA]</scope>
    <source>
        <strain evidence="7 8">M2</strain>
    </source>
</reference>
<dbReference type="EMBL" id="CP036455">
    <property type="protein sequence ID" value="QBI56543.1"/>
    <property type="molecule type" value="Genomic_DNA"/>
</dbReference>
<dbReference type="KEGG" id="strr:EKD16_23985"/>
<dbReference type="Proteomes" id="UP000292235">
    <property type="component" value="Chromosome"/>
</dbReference>
<protein>
    <recommendedName>
        <fullName evidence="6">Methylamine utilisation protein MauE domain-containing protein</fullName>
    </recommendedName>
</protein>